<dbReference type="EMBL" id="JANTQA010000048">
    <property type="protein sequence ID" value="KAJ3431444.1"/>
    <property type="molecule type" value="Genomic_DNA"/>
</dbReference>
<organism evidence="1 2">
    <name type="scientific">Anaeramoeba flamelloides</name>
    <dbReference type="NCBI Taxonomy" id="1746091"/>
    <lineage>
        <taxon>Eukaryota</taxon>
        <taxon>Metamonada</taxon>
        <taxon>Anaeramoebidae</taxon>
        <taxon>Anaeramoeba</taxon>
    </lineage>
</organism>
<dbReference type="AlphaFoldDB" id="A0AAV7YPN0"/>
<dbReference type="Proteomes" id="UP001146793">
    <property type="component" value="Unassembled WGS sequence"/>
</dbReference>
<gene>
    <name evidence="1" type="ORF">M0812_03126</name>
</gene>
<reference evidence="1" key="1">
    <citation type="submission" date="2022-08" db="EMBL/GenBank/DDBJ databases">
        <title>Novel sulphate-reducing endosymbionts in the free-living metamonad Anaeramoeba.</title>
        <authorList>
            <person name="Jerlstrom-Hultqvist J."/>
            <person name="Cepicka I."/>
            <person name="Gallot-Lavallee L."/>
            <person name="Salas-Leiva D."/>
            <person name="Curtis B.A."/>
            <person name="Zahonova K."/>
            <person name="Pipaliya S."/>
            <person name="Dacks J."/>
            <person name="Roger A.J."/>
        </authorList>
    </citation>
    <scope>NUCLEOTIDE SEQUENCE</scope>
    <source>
        <strain evidence="1">Busselton2</strain>
    </source>
</reference>
<proteinExistence type="predicted"/>
<evidence type="ECO:0000313" key="2">
    <source>
        <dbReference type="Proteomes" id="UP001146793"/>
    </source>
</evidence>
<sequence length="266" mass="31281">MGSKFTTFKTIERIPKKNIEKFFNLVENSNLSIALLDENLKACFFNLSYSKLVNVDQKTILGKDTYEINKNKVTCHAKFQPYYQVETKVVLQGYMKELEKNHTLDLVFTYKLYEPKKHYIHTHISFRKIFLGSKLRLQIKALREKNNTSTNLVVHHKQSLQRVSNPNENKNFYQNYKLQKLPQIDHNKKKQLSNKTQSESIITLSGCSNSDDSYETFDNNNLNVTNSFFLIELQKEVQKQNENDFLENILPSSEVIDQIFSNYEKN</sequence>
<name>A0AAV7YPN0_9EUKA</name>
<evidence type="ECO:0000313" key="1">
    <source>
        <dbReference type="EMBL" id="KAJ3431444.1"/>
    </source>
</evidence>
<protein>
    <submittedName>
        <fullName evidence="1">Uncharacterized protein</fullName>
    </submittedName>
</protein>
<accession>A0AAV7YPN0</accession>
<comment type="caution">
    <text evidence="1">The sequence shown here is derived from an EMBL/GenBank/DDBJ whole genome shotgun (WGS) entry which is preliminary data.</text>
</comment>